<feature type="transmembrane region" description="Helical" evidence="6">
    <location>
        <begin position="104"/>
        <end position="122"/>
    </location>
</feature>
<gene>
    <name evidence="8" type="ORF">J2S00_003669</name>
</gene>
<dbReference type="InterPro" id="IPR020846">
    <property type="entry name" value="MFS_dom"/>
</dbReference>
<evidence type="ECO:0000256" key="1">
    <source>
        <dbReference type="ARBA" id="ARBA00004651"/>
    </source>
</evidence>
<dbReference type="PROSITE" id="PS50850">
    <property type="entry name" value="MFS"/>
    <property type="match status" value="1"/>
</dbReference>
<evidence type="ECO:0000313" key="8">
    <source>
        <dbReference type="EMBL" id="MDQ0340829.1"/>
    </source>
</evidence>
<keyword evidence="2" id="KW-0813">Transport</keyword>
<dbReference type="SUPFAM" id="SSF103473">
    <property type="entry name" value="MFS general substrate transporter"/>
    <property type="match status" value="1"/>
</dbReference>
<evidence type="ECO:0000256" key="5">
    <source>
        <dbReference type="ARBA" id="ARBA00023136"/>
    </source>
</evidence>
<keyword evidence="5 6" id="KW-0472">Membrane</keyword>
<evidence type="ECO:0000313" key="9">
    <source>
        <dbReference type="Proteomes" id="UP001232445"/>
    </source>
</evidence>
<comment type="caution">
    <text evidence="8">The sequence shown here is derived from an EMBL/GenBank/DDBJ whole genome shotgun (WGS) entry which is preliminary data.</text>
</comment>
<dbReference type="EMBL" id="JAUSUQ010000020">
    <property type="protein sequence ID" value="MDQ0340829.1"/>
    <property type="molecule type" value="Genomic_DNA"/>
</dbReference>
<accession>A0ABU0CWW7</accession>
<dbReference type="InterPro" id="IPR036259">
    <property type="entry name" value="MFS_trans_sf"/>
</dbReference>
<dbReference type="Gene3D" id="1.20.1250.20">
    <property type="entry name" value="MFS general substrate transporter like domains"/>
    <property type="match status" value="1"/>
</dbReference>
<keyword evidence="3 6" id="KW-0812">Transmembrane</keyword>
<reference evidence="8 9" key="1">
    <citation type="submission" date="2023-07" db="EMBL/GenBank/DDBJ databases">
        <title>Genomic Encyclopedia of Type Strains, Phase IV (KMG-IV): sequencing the most valuable type-strain genomes for metagenomic binning, comparative biology and taxonomic classification.</title>
        <authorList>
            <person name="Goeker M."/>
        </authorList>
    </citation>
    <scope>NUCLEOTIDE SEQUENCE [LARGE SCALE GENOMIC DNA]</scope>
    <source>
        <strain evidence="8 9">DSM 17740</strain>
    </source>
</reference>
<keyword evidence="4 6" id="KW-1133">Transmembrane helix</keyword>
<feature type="domain" description="Major facilitator superfamily (MFS) profile" evidence="7">
    <location>
        <begin position="1"/>
        <end position="126"/>
    </location>
</feature>
<evidence type="ECO:0000256" key="2">
    <source>
        <dbReference type="ARBA" id="ARBA00022448"/>
    </source>
</evidence>
<evidence type="ECO:0000259" key="7">
    <source>
        <dbReference type="PROSITE" id="PS50850"/>
    </source>
</evidence>
<keyword evidence="9" id="KW-1185">Reference proteome</keyword>
<name>A0ABU0CWW7_9BACI</name>
<protein>
    <submittedName>
        <fullName evidence="8">MFS family permease</fullName>
    </submittedName>
</protein>
<evidence type="ECO:0000256" key="4">
    <source>
        <dbReference type="ARBA" id="ARBA00022989"/>
    </source>
</evidence>
<feature type="transmembrane region" description="Helical" evidence="6">
    <location>
        <begin position="12"/>
        <end position="32"/>
    </location>
</feature>
<feature type="transmembrane region" description="Helical" evidence="6">
    <location>
        <begin position="70"/>
        <end position="92"/>
    </location>
</feature>
<comment type="subcellular location">
    <subcellularLocation>
        <location evidence="1">Cell membrane</location>
        <topology evidence="1">Multi-pass membrane protein</topology>
    </subcellularLocation>
</comment>
<organism evidence="8 9">
    <name type="scientific">Caldalkalibacillus uzonensis</name>
    <dbReference type="NCBI Taxonomy" id="353224"/>
    <lineage>
        <taxon>Bacteria</taxon>
        <taxon>Bacillati</taxon>
        <taxon>Bacillota</taxon>
        <taxon>Bacilli</taxon>
        <taxon>Bacillales</taxon>
        <taxon>Bacillaceae</taxon>
        <taxon>Caldalkalibacillus</taxon>
    </lineage>
</organism>
<proteinExistence type="predicted"/>
<sequence length="129" mass="14635">MLSDRFSERITVLQIIGFSSSVLLLFFSLASIVKIPAYLIIVISILLGFTISGWNGVYQASIIEIGGEKMAAVSSSISFTFTYTGIFIFPLFFGWLNDLISNYFVSWIVLSFTMFFSVFFMIHRHRNVT</sequence>
<evidence type="ECO:0000256" key="3">
    <source>
        <dbReference type="ARBA" id="ARBA00022692"/>
    </source>
</evidence>
<feature type="transmembrane region" description="Helical" evidence="6">
    <location>
        <begin position="38"/>
        <end position="58"/>
    </location>
</feature>
<dbReference type="RefSeq" id="WP_307343144.1">
    <property type="nucleotide sequence ID" value="NZ_JAUSUQ010000020.1"/>
</dbReference>
<evidence type="ECO:0000256" key="6">
    <source>
        <dbReference type="SAM" id="Phobius"/>
    </source>
</evidence>
<dbReference type="Proteomes" id="UP001232445">
    <property type="component" value="Unassembled WGS sequence"/>
</dbReference>